<dbReference type="Proteomes" id="UP000002051">
    <property type="component" value="Chromosome 5"/>
</dbReference>
<reference evidence="1 3" key="2">
    <citation type="journal article" date="2014" name="BMC Genomics">
        <title>An improved genome release (version Mt4.0) for the model legume Medicago truncatula.</title>
        <authorList>
            <person name="Tang H."/>
            <person name="Krishnakumar V."/>
            <person name="Bidwell S."/>
            <person name="Rosen B."/>
            <person name="Chan A."/>
            <person name="Zhou S."/>
            <person name="Gentzbittel L."/>
            <person name="Childs K.L."/>
            <person name="Yandell M."/>
            <person name="Gundlach H."/>
            <person name="Mayer K.F."/>
            <person name="Schwartz D.C."/>
            <person name="Town C.D."/>
        </authorList>
    </citation>
    <scope>GENOME REANNOTATION</scope>
    <source>
        <strain evidence="2 3">cv. Jemalong A17</strain>
    </source>
</reference>
<name>G7K299_MEDTR</name>
<gene>
    <name evidence="1" type="ordered locus">MTR_5g005800</name>
</gene>
<dbReference type="AlphaFoldDB" id="G7K299"/>
<organism evidence="1 3">
    <name type="scientific">Medicago truncatula</name>
    <name type="common">Barrel medic</name>
    <name type="synonym">Medicago tribuloides</name>
    <dbReference type="NCBI Taxonomy" id="3880"/>
    <lineage>
        <taxon>Eukaryota</taxon>
        <taxon>Viridiplantae</taxon>
        <taxon>Streptophyta</taxon>
        <taxon>Embryophyta</taxon>
        <taxon>Tracheophyta</taxon>
        <taxon>Spermatophyta</taxon>
        <taxon>Magnoliopsida</taxon>
        <taxon>eudicotyledons</taxon>
        <taxon>Gunneridae</taxon>
        <taxon>Pentapetalae</taxon>
        <taxon>rosids</taxon>
        <taxon>fabids</taxon>
        <taxon>Fabales</taxon>
        <taxon>Fabaceae</taxon>
        <taxon>Papilionoideae</taxon>
        <taxon>50 kb inversion clade</taxon>
        <taxon>NPAAA clade</taxon>
        <taxon>Hologalegina</taxon>
        <taxon>IRL clade</taxon>
        <taxon>Trifolieae</taxon>
        <taxon>Medicago</taxon>
    </lineage>
</organism>
<dbReference type="PaxDb" id="3880-AES93633"/>
<evidence type="ECO:0000313" key="3">
    <source>
        <dbReference type="Proteomes" id="UP000002051"/>
    </source>
</evidence>
<dbReference type="HOGENOM" id="CLU_2964340_0_0_1"/>
<reference evidence="1 3" key="1">
    <citation type="journal article" date="2011" name="Nature">
        <title>The Medicago genome provides insight into the evolution of rhizobial symbioses.</title>
        <authorList>
            <person name="Young N.D."/>
            <person name="Debelle F."/>
            <person name="Oldroyd G.E."/>
            <person name="Geurts R."/>
            <person name="Cannon S.B."/>
            <person name="Udvardi M.K."/>
            <person name="Benedito V.A."/>
            <person name="Mayer K.F."/>
            <person name="Gouzy J."/>
            <person name="Schoof H."/>
            <person name="Van de Peer Y."/>
            <person name="Proost S."/>
            <person name="Cook D.R."/>
            <person name="Meyers B.C."/>
            <person name="Spannagl M."/>
            <person name="Cheung F."/>
            <person name="De Mita S."/>
            <person name="Krishnakumar V."/>
            <person name="Gundlach H."/>
            <person name="Zhou S."/>
            <person name="Mudge J."/>
            <person name="Bharti A.K."/>
            <person name="Murray J.D."/>
            <person name="Naoumkina M.A."/>
            <person name="Rosen B."/>
            <person name="Silverstein K.A."/>
            <person name="Tang H."/>
            <person name="Rombauts S."/>
            <person name="Zhao P.X."/>
            <person name="Zhou P."/>
            <person name="Barbe V."/>
            <person name="Bardou P."/>
            <person name="Bechner M."/>
            <person name="Bellec A."/>
            <person name="Berger A."/>
            <person name="Berges H."/>
            <person name="Bidwell S."/>
            <person name="Bisseling T."/>
            <person name="Choisne N."/>
            <person name="Couloux A."/>
            <person name="Denny R."/>
            <person name="Deshpande S."/>
            <person name="Dai X."/>
            <person name="Doyle J.J."/>
            <person name="Dudez A.M."/>
            <person name="Farmer A.D."/>
            <person name="Fouteau S."/>
            <person name="Franken C."/>
            <person name="Gibelin C."/>
            <person name="Gish J."/>
            <person name="Goldstein S."/>
            <person name="Gonzalez A.J."/>
            <person name="Green P.J."/>
            <person name="Hallab A."/>
            <person name="Hartog M."/>
            <person name="Hua A."/>
            <person name="Humphray S.J."/>
            <person name="Jeong D.H."/>
            <person name="Jing Y."/>
            <person name="Jocker A."/>
            <person name="Kenton S.M."/>
            <person name="Kim D.J."/>
            <person name="Klee K."/>
            <person name="Lai H."/>
            <person name="Lang C."/>
            <person name="Lin S."/>
            <person name="Macmil S.L."/>
            <person name="Magdelenat G."/>
            <person name="Matthews L."/>
            <person name="McCorrison J."/>
            <person name="Monaghan E.L."/>
            <person name="Mun J.H."/>
            <person name="Najar F.Z."/>
            <person name="Nicholson C."/>
            <person name="Noirot C."/>
            <person name="O'Bleness M."/>
            <person name="Paule C.R."/>
            <person name="Poulain J."/>
            <person name="Prion F."/>
            <person name="Qin B."/>
            <person name="Qu C."/>
            <person name="Retzel E.F."/>
            <person name="Riddle C."/>
            <person name="Sallet E."/>
            <person name="Samain S."/>
            <person name="Samson N."/>
            <person name="Sanders I."/>
            <person name="Saurat O."/>
            <person name="Scarpelli C."/>
            <person name="Schiex T."/>
            <person name="Segurens B."/>
            <person name="Severin A.J."/>
            <person name="Sherrier D.J."/>
            <person name="Shi R."/>
            <person name="Sims S."/>
            <person name="Singer S.R."/>
            <person name="Sinharoy S."/>
            <person name="Sterck L."/>
            <person name="Viollet A."/>
            <person name="Wang B.B."/>
            <person name="Wang K."/>
            <person name="Wang M."/>
            <person name="Wang X."/>
            <person name="Warfsmann J."/>
            <person name="Weissenbach J."/>
            <person name="White D.D."/>
            <person name="White J.D."/>
            <person name="Wiley G.B."/>
            <person name="Wincker P."/>
            <person name="Xing Y."/>
            <person name="Yang L."/>
            <person name="Yao Z."/>
            <person name="Ying F."/>
            <person name="Zhai J."/>
            <person name="Zhou L."/>
            <person name="Zuber A."/>
            <person name="Denarie J."/>
            <person name="Dixon R.A."/>
            <person name="May G.D."/>
            <person name="Schwartz D.C."/>
            <person name="Rogers J."/>
            <person name="Quetier F."/>
            <person name="Town C.D."/>
            <person name="Roe B.A."/>
        </authorList>
    </citation>
    <scope>NUCLEOTIDE SEQUENCE [LARGE SCALE GENOMIC DNA]</scope>
    <source>
        <strain evidence="1">A17</strain>
        <strain evidence="2 3">cv. Jemalong A17</strain>
    </source>
</reference>
<reference evidence="2" key="3">
    <citation type="submission" date="2015-04" db="UniProtKB">
        <authorList>
            <consortium name="EnsemblPlants"/>
        </authorList>
    </citation>
    <scope>IDENTIFICATION</scope>
    <source>
        <strain evidence="2">cv. Jemalong A17</strain>
    </source>
</reference>
<dbReference type="EnsemblPlants" id="AES93633">
    <property type="protein sequence ID" value="AES93633"/>
    <property type="gene ID" value="MTR_5g005800"/>
</dbReference>
<protein>
    <submittedName>
        <fullName evidence="1 2">Uncharacterized protein</fullName>
    </submittedName>
</protein>
<dbReference type="EMBL" id="CM001221">
    <property type="protein sequence ID" value="AES93633.1"/>
    <property type="molecule type" value="Genomic_DNA"/>
</dbReference>
<sequence length="59" mass="6623">MFKVGYVVWVKDGLLELFWDVSLQASNISKAPLNTHPEYLSDVHVFLNGIGKNVIKSFG</sequence>
<evidence type="ECO:0000313" key="2">
    <source>
        <dbReference type="EnsemblPlants" id="AES93633"/>
    </source>
</evidence>
<accession>G7K299</accession>
<keyword evidence="3" id="KW-1185">Reference proteome</keyword>
<proteinExistence type="predicted"/>
<evidence type="ECO:0000313" key="1">
    <source>
        <dbReference type="EMBL" id="AES93633.1"/>
    </source>
</evidence>